<dbReference type="SMART" id="SM00256">
    <property type="entry name" value="FBOX"/>
    <property type="match status" value="1"/>
</dbReference>
<dbReference type="CDD" id="cd09917">
    <property type="entry name" value="F-box_SF"/>
    <property type="match status" value="1"/>
</dbReference>
<accession>A0A4T0B323</accession>
<evidence type="ECO:0000313" key="3">
    <source>
        <dbReference type="EMBL" id="TIA28111.1"/>
    </source>
</evidence>
<feature type="domain" description="F-box" evidence="2">
    <location>
        <begin position="49"/>
        <end position="95"/>
    </location>
</feature>
<dbReference type="PROSITE" id="PS50181">
    <property type="entry name" value="FBOX"/>
    <property type="match status" value="1"/>
</dbReference>
<dbReference type="EMBL" id="QZBZ01000661">
    <property type="protein sequence ID" value="TIA28111.1"/>
    <property type="molecule type" value="Genomic_DNA"/>
</dbReference>
<proteinExistence type="predicted"/>
<comment type="caution">
    <text evidence="3">The sequence shown here is derived from an EMBL/GenBank/DDBJ whole genome shotgun (WGS) entry which is preliminary data.</text>
</comment>
<gene>
    <name evidence="3" type="ORF">D6C78_10893</name>
</gene>
<organism evidence="3 4">
    <name type="scientific">Aureobasidium pullulans</name>
    <name type="common">Black yeast</name>
    <name type="synonym">Pullularia pullulans</name>
    <dbReference type="NCBI Taxonomy" id="5580"/>
    <lineage>
        <taxon>Eukaryota</taxon>
        <taxon>Fungi</taxon>
        <taxon>Dikarya</taxon>
        <taxon>Ascomycota</taxon>
        <taxon>Pezizomycotina</taxon>
        <taxon>Dothideomycetes</taxon>
        <taxon>Dothideomycetidae</taxon>
        <taxon>Dothideales</taxon>
        <taxon>Saccotheciaceae</taxon>
        <taxon>Aureobasidium</taxon>
    </lineage>
</organism>
<name>A0A4T0B323_AURPU</name>
<sequence>MVSLHQSKTPPSIRPPNPPTAMSTLALSISDKPSVTPPLRRLAPHRRYAMKFLSLPDELLTNISDNVAPGDLPNFRLACKTLANIATKHFGAKRLAHRRFILTEYSLKGLVDMTAHPVFGPCVKSIMFGTDRTTNQLEVLMDALESRKVTDHTEKVRVLQLYRERWDQRSAFLRSSAFGMLVDAIRNISSYGTSVSLGIFNDVRNEYRNERFMPGYGSFREYEGLPFLKVLSLHASMFRAIRMACRIANFRPQLLELDLNGQEVDSGMEPTLSRLLLNEGRLQSNLDACIRQGSVDIRVLTSLNLVEFKQRSMIDERLSAAEDCYLDLRWLGQPMVNALFALPLTHFRMESCSMRPSGIVKVLKAFAETLQVVEIIDVAIFGLTGFEPTIDLVLRCLKDDLHIRTLVLDGIRLWEDDHAERPGMTVAKGRFWNGQQQIGAGLDVLLGFDGFGWDGDYEGGWRKEAMRNEELRIQSITYSQHEHSMDYTRYLQYKVLQDRYLENWERDFAERKATRERAKEAMVRVEAREFSA</sequence>
<feature type="region of interest" description="Disordered" evidence="1">
    <location>
        <begin position="1"/>
        <end position="20"/>
    </location>
</feature>
<dbReference type="AlphaFoldDB" id="A0A4T0B323"/>
<reference evidence="3 4" key="1">
    <citation type="submission" date="2018-10" db="EMBL/GenBank/DDBJ databases">
        <title>Fifty Aureobasidium pullulans genomes reveal a recombining polyextremotolerant generalist.</title>
        <authorList>
            <person name="Gostincar C."/>
            <person name="Turk M."/>
            <person name="Zajc J."/>
            <person name="Gunde-Cimerman N."/>
        </authorList>
    </citation>
    <scope>NUCLEOTIDE SEQUENCE [LARGE SCALE GENOMIC DNA]</scope>
    <source>
        <strain evidence="3 4">EXF-1645</strain>
    </source>
</reference>
<evidence type="ECO:0000259" key="2">
    <source>
        <dbReference type="PROSITE" id="PS50181"/>
    </source>
</evidence>
<dbReference type="Pfam" id="PF00646">
    <property type="entry name" value="F-box"/>
    <property type="match status" value="1"/>
</dbReference>
<dbReference type="SUPFAM" id="SSF81383">
    <property type="entry name" value="F-box domain"/>
    <property type="match status" value="1"/>
</dbReference>
<protein>
    <recommendedName>
        <fullName evidence="2">F-box domain-containing protein</fullName>
    </recommendedName>
</protein>
<dbReference type="Proteomes" id="UP000308724">
    <property type="component" value="Unassembled WGS sequence"/>
</dbReference>
<evidence type="ECO:0000313" key="4">
    <source>
        <dbReference type="Proteomes" id="UP000308724"/>
    </source>
</evidence>
<dbReference type="InterPro" id="IPR001810">
    <property type="entry name" value="F-box_dom"/>
</dbReference>
<evidence type="ECO:0000256" key="1">
    <source>
        <dbReference type="SAM" id="MobiDB-lite"/>
    </source>
</evidence>
<dbReference type="InterPro" id="IPR036047">
    <property type="entry name" value="F-box-like_dom_sf"/>
</dbReference>